<evidence type="ECO:0000256" key="1">
    <source>
        <dbReference type="SAM" id="MobiDB-lite"/>
    </source>
</evidence>
<sequence length="257" mass="28698">MPHTQRDNFKAKWEAALATKRAELTAGRDSDAVATGARDTVFGTSAELRKLQHAVLEAASAGRQVLHVMEDFSDTGALKFGVHTSDVDGKLTDMNLIVIARRLRDIFKIAEARIGVLSIALNESHMNLMKVKENLSIIKTSNTQMQAMAMETLYIGARPRSTEIDDWFKDPTTARFGARYEDLDENWIDTELIKSKHSSKITYANHDESSDDNDEQDEEDDYNDDNHTSNALVAQSNEVQALSHNRNQFGSANDVPL</sequence>
<organism evidence="2">
    <name type="scientific">Grapevine-associated negative single-stranded RNA virus 1</name>
    <dbReference type="NCBI Taxonomy" id="2814398"/>
    <lineage>
        <taxon>Viruses</taxon>
        <taxon>Riboviria</taxon>
        <taxon>Orthornavirae</taxon>
        <taxon>Negarnaviricota</taxon>
    </lineage>
</organism>
<protein>
    <submittedName>
        <fullName evidence="2">Uncharacterized protein</fullName>
    </submittedName>
</protein>
<dbReference type="EMBL" id="MW648503">
    <property type="protein sequence ID" value="QXN75410.1"/>
    <property type="molecule type" value="Genomic_RNA"/>
</dbReference>
<reference evidence="2" key="1">
    <citation type="submission" date="2021-02" db="EMBL/GenBank/DDBJ databases">
        <title>The hidden world within plants: metatranscriptomics unveil the complexity of wood microbiomes in grapevine.</title>
        <authorList>
            <person name="Nerva L."/>
            <person name="Garcia J.F."/>
            <person name="Favaretto F."/>
            <person name="Giudice G."/>
            <person name="Moffa L."/>
            <person name="Dario C."/>
            <person name="Riccardo V."/>
            <person name="Gambino G."/>
            <person name="Chitarra W."/>
        </authorList>
    </citation>
    <scope>NUCLEOTIDE SEQUENCE</scope>
</reference>
<feature type="compositionally biased region" description="Polar residues" evidence="1">
    <location>
        <begin position="228"/>
        <end position="251"/>
    </location>
</feature>
<evidence type="ECO:0000313" key="2">
    <source>
        <dbReference type="EMBL" id="QXN75410.1"/>
    </source>
</evidence>
<feature type="compositionally biased region" description="Acidic residues" evidence="1">
    <location>
        <begin position="209"/>
        <end position="223"/>
    </location>
</feature>
<proteinExistence type="predicted"/>
<accession>A0A8F5MKN6</accession>
<feature type="region of interest" description="Disordered" evidence="1">
    <location>
        <begin position="203"/>
        <end position="257"/>
    </location>
</feature>
<name>A0A8F5MKN6_9VIRU</name>